<dbReference type="Proteomes" id="UP000821845">
    <property type="component" value="Chromosome 9"/>
</dbReference>
<proteinExistence type="predicted"/>
<comment type="caution">
    <text evidence="1">The sequence shown here is derived from an EMBL/GenBank/DDBJ whole genome shotgun (WGS) entry which is preliminary data.</text>
</comment>
<dbReference type="EMBL" id="CM023489">
    <property type="protein sequence ID" value="KAH6921571.1"/>
    <property type="molecule type" value="Genomic_DNA"/>
</dbReference>
<sequence length="137" mass="14710">MQSTLPVGACVVVVADKELSATFVHVERAEAAGSWNAVNGARWEATRDVKLTSATGAIANFSKDRISPQALRILRQAPHSKDSMVTLTWIPAHDGPVHPHLPNLNEVAHSIARGLVNRAGAAGDDWGTRHNLTSYND</sequence>
<protein>
    <submittedName>
        <fullName evidence="1">Uncharacterized protein</fullName>
    </submittedName>
</protein>
<organism evidence="1 2">
    <name type="scientific">Hyalomma asiaticum</name>
    <name type="common">Tick</name>
    <dbReference type="NCBI Taxonomy" id="266040"/>
    <lineage>
        <taxon>Eukaryota</taxon>
        <taxon>Metazoa</taxon>
        <taxon>Ecdysozoa</taxon>
        <taxon>Arthropoda</taxon>
        <taxon>Chelicerata</taxon>
        <taxon>Arachnida</taxon>
        <taxon>Acari</taxon>
        <taxon>Parasitiformes</taxon>
        <taxon>Ixodida</taxon>
        <taxon>Ixodoidea</taxon>
        <taxon>Ixodidae</taxon>
        <taxon>Hyalomminae</taxon>
        <taxon>Hyalomma</taxon>
    </lineage>
</organism>
<gene>
    <name evidence="1" type="ORF">HPB50_002236</name>
</gene>
<keyword evidence="2" id="KW-1185">Reference proteome</keyword>
<name>A0ACB7RGY0_HYAAI</name>
<evidence type="ECO:0000313" key="2">
    <source>
        <dbReference type="Proteomes" id="UP000821845"/>
    </source>
</evidence>
<accession>A0ACB7RGY0</accession>
<evidence type="ECO:0000313" key="1">
    <source>
        <dbReference type="EMBL" id="KAH6921571.1"/>
    </source>
</evidence>
<reference evidence="1" key="1">
    <citation type="submission" date="2020-05" db="EMBL/GenBank/DDBJ databases">
        <title>Large-scale comparative analyses of tick genomes elucidate their genetic diversity and vector capacities.</title>
        <authorList>
            <person name="Jia N."/>
            <person name="Wang J."/>
            <person name="Shi W."/>
            <person name="Du L."/>
            <person name="Sun Y."/>
            <person name="Zhan W."/>
            <person name="Jiang J."/>
            <person name="Wang Q."/>
            <person name="Zhang B."/>
            <person name="Ji P."/>
            <person name="Sakyi L.B."/>
            <person name="Cui X."/>
            <person name="Yuan T."/>
            <person name="Jiang B."/>
            <person name="Yang W."/>
            <person name="Lam T.T.-Y."/>
            <person name="Chang Q."/>
            <person name="Ding S."/>
            <person name="Wang X."/>
            <person name="Zhu J."/>
            <person name="Ruan X."/>
            <person name="Zhao L."/>
            <person name="Wei J."/>
            <person name="Que T."/>
            <person name="Du C."/>
            <person name="Cheng J."/>
            <person name="Dai P."/>
            <person name="Han X."/>
            <person name="Huang E."/>
            <person name="Gao Y."/>
            <person name="Liu J."/>
            <person name="Shao H."/>
            <person name="Ye R."/>
            <person name="Li L."/>
            <person name="Wei W."/>
            <person name="Wang X."/>
            <person name="Wang C."/>
            <person name="Yang T."/>
            <person name="Huo Q."/>
            <person name="Li W."/>
            <person name="Guo W."/>
            <person name="Chen H."/>
            <person name="Zhou L."/>
            <person name="Ni X."/>
            <person name="Tian J."/>
            <person name="Zhou Y."/>
            <person name="Sheng Y."/>
            <person name="Liu T."/>
            <person name="Pan Y."/>
            <person name="Xia L."/>
            <person name="Li J."/>
            <person name="Zhao F."/>
            <person name="Cao W."/>
        </authorList>
    </citation>
    <scope>NUCLEOTIDE SEQUENCE</scope>
    <source>
        <strain evidence="1">Hyas-2018</strain>
    </source>
</reference>